<dbReference type="Proteomes" id="UP000037020">
    <property type="component" value="Unassembled WGS sequence"/>
</dbReference>
<reference evidence="1 2" key="1">
    <citation type="submission" date="2015-07" db="EMBL/GenBank/DDBJ databases">
        <authorList>
            <person name="Ju K.-S."/>
            <person name="Doroghazi J.R."/>
            <person name="Metcalf W.W."/>
        </authorList>
    </citation>
    <scope>NUCLEOTIDE SEQUENCE [LARGE SCALE GENOMIC DNA]</scope>
    <source>
        <strain evidence="1 2">NRRL B-3589</strain>
    </source>
</reference>
<name>A0ABR5J6Y7_9ACTN</name>
<keyword evidence="2" id="KW-1185">Reference proteome</keyword>
<feature type="non-terminal residue" evidence="1">
    <location>
        <position position="1"/>
    </location>
</feature>
<gene>
    <name evidence="1" type="ORF">ADK38_15400</name>
</gene>
<accession>A0ABR5J6Y7</accession>
<evidence type="ECO:0000313" key="2">
    <source>
        <dbReference type="Proteomes" id="UP000037020"/>
    </source>
</evidence>
<proteinExistence type="predicted"/>
<organism evidence="1 2">
    <name type="scientific">Streptomyces varsoviensis</name>
    <dbReference type="NCBI Taxonomy" id="67373"/>
    <lineage>
        <taxon>Bacteria</taxon>
        <taxon>Bacillati</taxon>
        <taxon>Actinomycetota</taxon>
        <taxon>Actinomycetes</taxon>
        <taxon>Kitasatosporales</taxon>
        <taxon>Streptomycetaceae</taxon>
        <taxon>Streptomyces</taxon>
    </lineage>
</organism>
<comment type="caution">
    <text evidence="1">The sequence shown here is derived from an EMBL/GenBank/DDBJ whole genome shotgun (WGS) entry which is preliminary data.</text>
</comment>
<sequence length="182" mass="18819">ARVAALLRQADEGTLTAEGPVSAELAALYAEMARVGAARPGPEPAAAAKERELLALLETAAAPEDRERLMALLRSSAAEPGAMERAYEVYALLDALADADPDDPRVDEAAGLLADCLPPGVAAELAADHEVSEQAQGGFVNVLFSDFAPAQAAAVRGAMRLLTDRARSDRARSGGARSGDAR</sequence>
<evidence type="ECO:0000313" key="1">
    <source>
        <dbReference type="EMBL" id="KOG89228.1"/>
    </source>
</evidence>
<dbReference type="EMBL" id="LGUT01001295">
    <property type="protein sequence ID" value="KOG89228.1"/>
    <property type="molecule type" value="Genomic_DNA"/>
</dbReference>
<protein>
    <submittedName>
        <fullName evidence="1">MerR family transcriptional regulator</fullName>
    </submittedName>
</protein>